<dbReference type="Pfam" id="PF01380">
    <property type="entry name" value="SIS"/>
    <property type="match status" value="1"/>
</dbReference>
<feature type="domain" description="CBS" evidence="6">
    <location>
        <begin position="206"/>
        <end position="264"/>
    </location>
</feature>
<dbReference type="InterPro" id="IPR050986">
    <property type="entry name" value="GutQ/KpsF_isomerases"/>
</dbReference>
<dbReference type="InterPro" id="IPR035474">
    <property type="entry name" value="SIS_Kpsf"/>
</dbReference>
<keyword evidence="3 5" id="KW-0129">CBS domain</keyword>
<dbReference type="SUPFAM" id="SSF53697">
    <property type="entry name" value="SIS domain"/>
    <property type="match status" value="1"/>
</dbReference>
<dbReference type="PANTHER" id="PTHR42745">
    <property type="match status" value="1"/>
</dbReference>
<feature type="domain" description="SIS" evidence="7">
    <location>
        <begin position="38"/>
        <end position="181"/>
    </location>
</feature>
<evidence type="ECO:0000256" key="3">
    <source>
        <dbReference type="ARBA" id="ARBA00023122"/>
    </source>
</evidence>
<dbReference type="InterPro" id="IPR046342">
    <property type="entry name" value="CBS_dom_sf"/>
</dbReference>
<dbReference type="InterPro" id="IPR001347">
    <property type="entry name" value="SIS_dom"/>
</dbReference>
<evidence type="ECO:0000259" key="7">
    <source>
        <dbReference type="PROSITE" id="PS51464"/>
    </source>
</evidence>
<organism evidence="8 9">
    <name type="scientific">Sorlinia euscelidii</name>
    <dbReference type="NCBI Taxonomy" id="3081148"/>
    <lineage>
        <taxon>Bacteria</taxon>
        <taxon>Pseudomonadati</taxon>
        <taxon>Pseudomonadota</taxon>
        <taxon>Alphaproteobacteria</taxon>
        <taxon>Acetobacterales</taxon>
        <taxon>Acetobacteraceae</taxon>
        <taxon>Sorlinia</taxon>
    </lineage>
</organism>
<sequence length="325" mass="34604">MSVLQSAIDAIDAESVGLARLREALTCDATFQNAFTEATQLILSMRGRLVVSGIGKSGHVGRKIQATLASTGTPSLFLHPAEAAHGDLGMVRQDDVLLLISYSGETGELLAVIEHAIRNNLTVIAMTGHAQSTLARASRVLLLLPMAAEACPMGLAPTTSTLMQLALGDALAVSLLQKRQFSAHDFGAFHPGGKLGTALRPISQLMHSGAAMPLGRPDMALTEVIVEMTRKTFGCIGIIDDRRRLIGLISDGDLRPALSGDLKTRTARDIMNVSPLTTEPSRLAQEVLQLMTERARPVSSVFILDESGCPLGIVHLHDLLRVTVP</sequence>
<dbReference type="GO" id="GO:0016853">
    <property type="term" value="F:isomerase activity"/>
    <property type="evidence" value="ECO:0007669"/>
    <property type="project" value="UniProtKB-KW"/>
</dbReference>
<gene>
    <name evidence="8" type="ORF">DOFOFD_07035</name>
</gene>
<dbReference type="Pfam" id="PF00571">
    <property type="entry name" value="CBS"/>
    <property type="match status" value="2"/>
</dbReference>
<accession>A0ABU7U1K4</accession>
<dbReference type="InterPro" id="IPR046348">
    <property type="entry name" value="SIS_dom_sf"/>
</dbReference>
<protein>
    <submittedName>
        <fullName evidence="8">Arabinose 5-phosphate isomerase</fullName>
    </submittedName>
</protein>
<dbReference type="NCBIfam" id="TIGR00393">
    <property type="entry name" value="kpsF"/>
    <property type="match status" value="1"/>
</dbReference>
<comment type="similarity">
    <text evidence="1 4">Belongs to the SIS family. GutQ/KpsF subfamily.</text>
</comment>
<dbReference type="SMART" id="SM00116">
    <property type="entry name" value="CBS"/>
    <property type="match status" value="2"/>
</dbReference>
<evidence type="ECO:0000259" key="6">
    <source>
        <dbReference type="PROSITE" id="PS51371"/>
    </source>
</evidence>
<name>A0ABU7U1K4_9PROT</name>
<dbReference type="PIRSF" id="PIRSF004692">
    <property type="entry name" value="KdsD_KpsF"/>
    <property type="match status" value="1"/>
</dbReference>
<evidence type="ECO:0000313" key="8">
    <source>
        <dbReference type="EMBL" id="MEE8658764.1"/>
    </source>
</evidence>
<dbReference type="PANTHER" id="PTHR42745:SF1">
    <property type="entry name" value="ARABINOSE 5-PHOSPHATE ISOMERASE KDSD"/>
    <property type="match status" value="1"/>
</dbReference>
<reference evidence="8 9" key="1">
    <citation type="submission" date="2023-10" db="EMBL/GenBank/DDBJ databases">
        <title>Sorlinia euscelidii gen. nov., sp. nov., an acetic acid bacteria isolated from the gut of Euscelidius variegatus emitter.</title>
        <authorList>
            <person name="Michoud G."/>
            <person name="Marasco R."/>
            <person name="Seferji K."/>
            <person name="Gonella E."/>
            <person name="Garuglieri E."/>
            <person name="Alma A."/>
            <person name="Mapelli F."/>
            <person name="Borin S."/>
            <person name="Daffonchio D."/>
            <person name="Crotti E."/>
        </authorList>
    </citation>
    <scope>NUCLEOTIDE SEQUENCE [LARGE SCALE GENOMIC DNA]</scope>
    <source>
        <strain evidence="8 9">EV16P</strain>
    </source>
</reference>
<dbReference type="PROSITE" id="PS51464">
    <property type="entry name" value="SIS"/>
    <property type="match status" value="1"/>
</dbReference>
<dbReference type="Gene3D" id="3.10.580.10">
    <property type="entry name" value="CBS-domain"/>
    <property type="match status" value="1"/>
</dbReference>
<dbReference type="EMBL" id="JAWJZY010000002">
    <property type="protein sequence ID" value="MEE8658764.1"/>
    <property type="molecule type" value="Genomic_DNA"/>
</dbReference>
<evidence type="ECO:0000256" key="2">
    <source>
        <dbReference type="ARBA" id="ARBA00022737"/>
    </source>
</evidence>
<dbReference type="Proteomes" id="UP001312908">
    <property type="component" value="Unassembled WGS sequence"/>
</dbReference>
<feature type="domain" description="CBS" evidence="6">
    <location>
        <begin position="271"/>
        <end position="325"/>
    </location>
</feature>
<keyword evidence="2" id="KW-0677">Repeat</keyword>
<keyword evidence="8" id="KW-0413">Isomerase</keyword>
<dbReference type="InterPro" id="IPR004800">
    <property type="entry name" value="KdsD/KpsF-type"/>
</dbReference>
<evidence type="ECO:0000256" key="1">
    <source>
        <dbReference type="ARBA" id="ARBA00008165"/>
    </source>
</evidence>
<evidence type="ECO:0000313" key="9">
    <source>
        <dbReference type="Proteomes" id="UP001312908"/>
    </source>
</evidence>
<evidence type="ECO:0000256" key="4">
    <source>
        <dbReference type="PIRNR" id="PIRNR004692"/>
    </source>
</evidence>
<keyword evidence="9" id="KW-1185">Reference proteome</keyword>
<comment type="caution">
    <text evidence="8">The sequence shown here is derived from an EMBL/GenBank/DDBJ whole genome shotgun (WGS) entry which is preliminary data.</text>
</comment>
<dbReference type="InterPro" id="IPR000644">
    <property type="entry name" value="CBS_dom"/>
</dbReference>
<dbReference type="RefSeq" id="WP_394819644.1">
    <property type="nucleotide sequence ID" value="NZ_JAWJZY010000002.1"/>
</dbReference>
<dbReference type="CDD" id="cd05014">
    <property type="entry name" value="SIS_Kpsf"/>
    <property type="match status" value="1"/>
</dbReference>
<proteinExistence type="inferred from homology"/>
<dbReference type="CDD" id="cd04604">
    <property type="entry name" value="CBS_pair_SIS_assoc"/>
    <property type="match status" value="1"/>
</dbReference>
<evidence type="ECO:0000256" key="5">
    <source>
        <dbReference type="PROSITE-ProRule" id="PRU00703"/>
    </source>
</evidence>
<dbReference type="Gene3D" id="3.40.50.10490">
    <property type="entry name" value="Glucose-6-phosphate isomerase like protein, domain 1"/>
    <property type="match status" value="1"/>
</dbReference>
<dbReference type="PROSITE" id="PS51371">
    <property type="entry name" value="CBS"/>
    <property type="match status" value="2"/>
</dbReference>